<name>A0A0F9VE55_9ZZZZ</name>
<organism evidence="1">
    <name type="scientific">marine sediment metagenome</name>
    <dbReference type="NCBI Taxonomy" id="412755"/>
    <lineage>
        <taxon>unclassified sequences</taxon>
        <taxon>metagenomes</taxon>
        <taxon>ecological metagenomes</taxon>
    </lineage>
</organism>
<evidence type="ECO:0000313" key="1">
    <source>
        <dbReference type="EMBL" id="KKN71836.1"/>
    </source>
</evidence>
<proteinExistence type="predicted"/>
<dbReference type="AlphaFoldDB" id="A0A0F9VE55"/>
<evidence type="ECO:0008006" key="2">
    <source>
        <dbReference type="Google" id="ProtNLM"/>
    </source>
</evidence>
<reference evidence="1" key="1">
    <citation type="journal article" date="2015" name="Nature">
        <title>Complex archaea that bridge the gap between prokaryotes and eukaryotes.</title>
        <authorList>
            <person name="Spang A."/>
            <person name="Saw J.H."/>
            <person name="Jorgensen S.L."/>
            <person name="Zaremba-Niedzwiedzka K."/>
            <person name="Martijn J."/>
            <person name="Lind A.E."/>
            <person name="van Eijk R."/>
            <person name="Schleper C."/>
            <person name="Guy L."/>
            <person name="Ettema T.J."/>
        </authorList>
    </citation>
    <scope>NUCLEOTIDE SEQUENCE</scope>
</reference>
<protein>
    <recommendedName>
        <fullName evidence="2">InsA N-terminal domain-containing protein</fullName>
    </recommendedName>
</protein>
<comment type="caution">
    <text evidence="1">The sequence shown here is derived from an EMBL/GenBank/DDBJ whole genome shotgun (WGS) entry which is preliminary data.</text>
</comment>
<dbReference type="EMBL" id="LAZR01000375">
    <property type="protein sequence ID" value="KKN71836.1"/>
    <property type="molecule type" value="Genomic_DNA"/>
</dbReference>
<accession>A0A0F9VE55</accession>
<sequence>MNCPDCKTSMHKNGKVWSGKKKVQRFRCPKCGRTTTRHQ</sequence>
<gene>
    <name evidence="1" type="ORF">LCGC14_0416900</name>
</gene>